<evidence type="ECO:0000313" key="2">
    <source>
        <dbReference type="EMBL" id="SEP67331.1"/>
    </source>
</evidence>
<sequence length="437" mass="47895">MKNIFTLMMLALMAVGLSSCLEESCEENRLVQGFTPITVTADSWRSSSFFCGVPQPVCEGTSFYVYEQYLFMMEGTQGLHIFDNSDSNNPVPVTFMEAPGGQGLSVRNDILYMNQYTDLVAFDLSDPTKPALVGRTEDVFEPYSVFAQVLPNDEFVVDWEPTNERRVIDCSSENFSRDVFWDRGIAFASNENALSFDSNRSGAVSTPSGGTPETVGTGGSLARFTIANSTLYAVDDNSLKAFDLSDPNQPEYKININLGWGIETIFPAGDELYIGSTTGMHIFSIADPLQPELLSTFEHVLSCDPVVVSGDLAYVTLWGGRDCGSVGDQLEIIDVSDPRNPTSLQVTPMSSSHGLGVAEGKLFLCSQWEGLKVFDLDDNGLLGEQLDHVTGINARDVIVLPQDNDLIVLGYFQDGIQQYDYDDNGKLTETSRISVCD</sequence>
<dbReference type="InterPro" id="IPR013211">
    <property type="entry name" value="LVIVD"/>
</dbReference>
<name>A0A1H8ZSS1_9BACT</name>
<proteinExistence type="predicted"/>
<gene>
    <name evidence="2" type="ORF">SAMN05444359_101431</name>
</gene>
<feature type="signal peptide" evidence="1">
    <location>
        <begin position="1"/>
        <end position="21"/>
    </location>
</feature>
<keyword evidence="3" id="KW-1185">Reference proteome</keyword>
<dbReference type="SUPFAM" id="SSF63825">
    <property type="entry name" value="YWTD domain"/>
    <property type="match status" value="1"/>
</dbReference>
<accession>A0A1H8ZSS1</accession>
<feature type="chain" id="PRO_5011582703" evidence="1">
    <location>
        <begin position="22"/>
        <end position="437"/>
    </location>
</feature>
<dbReference type="Pfam" id="PF08309">
    <property type="entry name" value="LVIVD"/>
    <property type="match status" value="2"/>
</dbReference>
<protein>
    <submittedName>
        <fullName evidence="2">Uncharacterized conserved protein</fullName>
    </submittedName>
</protein>
<dbReference type="RefSeq" id="WP_090165134.1">
    <property type="nucleotide sequence ID" value="NZ_FOFB01000001.1"/>
</dbReference>
<dbReference type="EMBL" id="FOFB01000001">
    <property type="protein sequence ID" value="SEP67331.1"/>
    <property type="molecule type" value="Genomic_DNA"/>
</dbReference>
<dbReference type="Proteomes" id="UP000199021">
    <property type="component" value="Unassembled WGS sequence"/>
</dbReference>
<evidence type="ECO:0000313" key="3">
    <source>
        <dbReference type="Proteomes" id="UP000199021"/>
    </source>
</evidence>
<dbReference type="PROSITE" id="PS51257">
    <property type="entry name" value="PROKAR_LIPOPROTEIN"/>
    <property type="match status" value="1"/>
</dbReference>
<dbReference type="STRING" id="478744.SAMN05444359_101431"/>
<dbReference type="SUPFAM" id="SSF63829">
    <property type="entry name" value="Calcium-dependent phosphotriesterase"/>
    <property type="match status" value="1"/>
</dbReference>
<dbReference type="AlphaFoldDB" id="A0A1H8ZSS1"/>
<keyword evidence="1" id="KW-0732">Signal</keyword>
<dbReference type="InParanoid" id="A0A1H8ZSS1"/>
<organism evidence="2 3">
    <name type="scientific">Neolewinella agarilytica</name>
    <dbReference type="NCBI Taxonomy" id="478744"/>
    <lineage>
        <taxon>Bacteria</taxon>
        <taxon>Pseudomonadati</taxon>
        <taxon>Bacteroidota</taxon>
        <taxon>Saprospiria</taxon>
        <taxon>Saprospirales</taxon>
        <taxon>Lewinellaceae</taxon>
        <taxon>Neolewinella</taxon>
    </lineage>
</organism>
<evidence type="ECO:0000256" key="1">
    <source>
        <dbReference type="SAM" id="SignalP"/>
    </source>
</evidence>
<reference evidence="3" key="1">
    <citation type="submission" date="2016-10" db="EMBL/GenBank/DDBJ databases">
        <authorList>
            <person name="Varghese N."/>
            <person name="Submissions S."/>
        </authorList>
    </citation>
    <scope>NUCLEOTIDE SEQUENCE [LARGE SCALE GENOMIC DNA]</scope>
    <source>
        <strain evidence="3">DSM 24740</strain>
    </source>
</reference>